<evidence type="ECO:0000256" key="1">
    <source>
        <dbReference type="SAM" id="SignalP"/>
    </source>
</evidence>
<protein>
    <submittedName>
        <fullName evidence="2">Uncharacterized protein</fullName>
    </submittedName>
</protein>
<dbReference type="Ensembl" id="ENSPLOT00000016889.1">
    <property type="protein sequence ID" value="ENSPLOP00000015238.1"/>
    <property type="gene ID" value="ENSPLOG00000011179.1"/>
</dbReference>
<accession>A0A8C8XC39</accession>
<feature type="signal peptide" evidence="1">
    <location>
        <begin position="1"/>
        <end position="23"/>
    </location>
</feature>
<keyword evidence="3" id="KW-1185">Reference proteome</keyword>
<evidence type="ECO:0000313" key="3">
    <source>
        <dbReference type="Proteomes" id="UP000694399"/>
    </source>
</evidence>
<dbReference type="AlphaFoldDB" id="A0A8C8XC39"/>
<reference evidence="2" key="2">
    <citation type="submission" date="2025-08" db="UniProtKB">
        <authorList>
            <consortium name="Ensembl"/>
        </authorList>
    </citation>
    <scope>IDENTIFICATION</scope>
</reference>
<dbReference type="GeneTree" id="ENSGT00390000013953"/>
<proteinExistence type="predicted"/>
<reference evidence="2" key="1">
    <citation type="journal article" date="2019" name="bioRxiv">
        <title>Long live the king: chromosome-level assembly of the lion (Panthera leo) using linked-read, Hi-C, and long read data.</title>
        <authorList>
            <person name="Armstrong E.E."/>
            <person name="Taylor R.W."/>
            <person name="Miller D.E."/>
            <person name="Kaelin C."/>
            <person name="Barsh G."/>
            <person name="Hadly E.A."/>
            <person name="Petrov D."/>
        </authorList>
    </citation>
    <scope>NUCLEOTIDE SEQUENCE [LARGE SCALE GENOMIC DNA]</scope>
</reference>
<reference evidence="2" key="3">
    <citation type="submission" date="2025-09" db="UniProtKB">
        <authorList>
            <consortium name="Ensembl"/>
        </authorList>
    </citation>
    <scope>IDENTIFICATION</scope>
</reference>
<organism evidence="2 3">
    <name type="scientific">Panthera leo</name>
    <name type="common">Lion</name>
    <dbReference type="NCBI Taxonomy" id="9689"/>
    <lineage>
        <taxon>Eukaryota</taxon>
        <taxon>Metazoa</taxon>
        <taxon>Chordata</taxon>
        <taxon>Craniata</taxon>
        <taxon>Vertebrata</taxon>
        <taxon>Euteleostomi</taxon>
        <taxon>Mammalia</taxon>
        <taxon>Eutheria</taxon>
        <taxon>Laurasiatheria</taxon>
        <taxon>Carnivora</taxon>
        <taxon>Feliformia</taxon>
        <taxon>Felidae</taxon>
        <taxon>Pantherinae</taxon>
        <taxon>Panthera</taxon>
    </lineage>
</organism>
<evidence type="ECO:0000313" key="2">
    <source>
        <dbReference type="Ensembl" id="ENSPLOP00000015238.1"/>
    </source>
</evidence>
<dbReference type="Proteomes" id="UP000694399">
    <property type="component" value="Chromosome B2"/>
</dbReference>
<keyword evidence="1" id="KW-0732">Signal</keyword>
<dbReference type="OMA" id="MPGAMRI"/>
<name>A0A8C8XC39_PANLE</name>
<sequence>MSGAMRIFFLIFAALILLAGIFSASGGMHREPRCLKPDGHREAECLSFEVKIGGCRTELTPLCRRRKNKY</sequence>
<feature type="chain" id="PRO_5034624307" evidence="1">
    <location>
        <begin position="24"/>
        <end position="70"/>
    </location>
</feature>